<sequence>MSQTIELNQGEIKVNFSSPTSGKVSFADLGLSDTDLVFESGLVRLVFDFEGIGEHSYFQMPTISISYAEEMAETHWQCDFNEETILDKTDHHGHSTVILLNRNKLSELEHHHKNALIVHGEFPQAVHISAKDSFINFFK</sequence>
<accession>A0A5C6RX46</accession>
<keyword evidence="2" id="KW-1185">Reference proteome</keyword>
<reference evidence="1 2" key="1">
    <citation type="submission" date="2019-08" db="EMBL/GenBank/DDBJ databases">
        <title>Genome of Vicingus serpentipes NCIMB 15042.</title>
        <authorList>
            <person name="Bowman J.P."/>
        </authorList>
    </citation>
    <scope>NUCLEOTIDE SEQUENCE [LARGE SCALE GENOMIC DNA]</scope>
    <source>
        <strain evidence="1 2">NCIMB 15042</strain>
    </source>
</reference>
<protein>
    <submittedName>
        <fullName evidence="1">Uncharacterized protein</fullName>
    </submittedName>
</protein>
<organism evidence="1 2">
    <name type="scientific">Vicingus serpentipes</name>
    <dbReference type="NCBI Taxonomy" id="1926625"/>
    <lineage>
        <taxon>Bacteria</taxon>
        <taxon>Pseudomonadati</taxon>
        <taxon>Bacteroidota</taxon>
        <taxon>Flavobacteriia</taxon>
        <taxon>Flavobacteriales</taxon>
        <taxon>Vicingaceae</taxon>
        <taxon>Vicingus</taxon>
    </lineage>
</organism>
<dbReference type="Proteomes" id="UP000321721">
    <property type="component" value="Unassembled WGS sequence"/>
</dbReference>
<evidence type="ECO:0000313" key="2">
    <source>
        <dbReference type="Proteomes" id="UP000321721"/>
    </source>
</evidence>
<name>A0A5C6RX46_9FLAO</name>
<comment type="caution">
    <text evidence="1">The sequence shown here is derived from an EMBL/GenBank/DDBJ whole genome shotgun (WGS) entry which is preliminary data.</text>
</comment>
<dbReference type="RefSeq" id="WP_147099243.1">
    <property type="nucleotide sequence ID" value="NZ_VOOS01000002.1"/>
</dbReference>
<proteinExistence type="predicted"/>
<dbReference type="OrthoDB" id="1144653at2"/>
<gene>
    <name evidence="1" type="ORF">FRY74_05015</name>
</gene>
<evidence type="ECO:0000313" key="1">
    <source>
        <dbReference type="EMBL" id="TXB65932.1"/>
    </source>
</evidence>
<dbReference type="AlphaFoldDB" id="A0A5C6RX46"/>
<dbReference type="EMBL" id="VOOS01000002">
    <property type="protein sequence ID" value="TXB65932.1"/>
    <property type="molecule type" value="Genomic_DNA"/>
</dbReference>